<organism evidence="1 2">
    <name type="scientific">Candidatus Methanogaster sp</name>
    <dbReference type="NCBI Taxonomy" id="3386292"/>
    <lineage>
        <taxon>Archaea</taxon>
        <taxon>Methanobacteriati</taxon>
        <taxon>Methanobacteriota</taxon>
        <taxon>Stenosarchaea group</taxon>
        <taxon>Methanomicrobia</taxon>
        <taxon>Methanosarcinales</taxon>
        <taxon>ANME-2 cluster</taxon>
        <taxon>Candidatus Methanogasteraceae</taxon>
        <taxon>Candidatus Methanogaster</taxon>
    </lineage>
</organism>
<evidence type="ECO:0000313" key="2">
    <source>
        <dbReference type="Proteomes" id="UP000248329"/>
    </source>
</evidence>
<gene>
    <name evidence="1" type="ORF">C4B59_12050</name>
</gene>
<dbReference type="Proteomes" id="UP000248329">
    <property type="component" value="Unassembled WGS sequence"/>
</dbReference>
<evidence type="ECO:0000313" key="1">
    <source>
        <dbReference type="EMBL" id="PXF59075.1"/>
    </source>
</evidence>
<comment type="caution">
    <text evidence="1">The sequence shown here is derived from an EMBL/GenBank/DDBJ whole genome shotgun (WGS) entry which is preliminary data.</text>
</comment>
<accession>A0AC61L0E1</accession>
<reference evidence="1" key="1">
    <citation type="submission" date="2018-01" db="EMBL/GenBank/DDBJ databases">
        <authorList>
            <person name="Krukenberg V."/>
        </authorList>
    </citation>
    <scope>NUCLEOTIDE SEQUENCE</scope>
    <source>
        <strain evidence="1">E20ANME2</strain>
    </source>
</reference>
<protein>
    <submittedName>
        <fullName evidence="1">Uncharacterized protein</fullName>
    </submittedName>
</protein>
<sequence length="66" mass="7699">MHIITIGVVSIRYMPAMQQCCLDLIFFYMMPALLDVLPFNGIFTIQHKHPDILFDLIWIHIRPTVG</sequence>
<dbReference type="EMBL" id="PQXF01000028">
    <property type="protein sequence ID" value="PXF59075.1"/>
    <property type="molecule type" value="Genomic_DNA"/>
</dbReference>
<proteinExistence type="predicted"/>
<name>A0AC61L0E1_9EURY</name>